<proteinExistence type="inferred from homology"/>
<comment type="similarity">
    <text evidence="2">Belongs to the bacterial solute-binding protein 2 family.</text>
</comment>
<dbReference type="InterPro" id="IPR025997">
    <property type="entry name" value="SBP_2_dom"/>
</dbReference>
<evidence type="ECO:0000256" key="4">
    <source>
        <dbReference type="SAM" id="SignalP"/>
    </source>
</evidence>
<dbReference type="GO" id="GO:0030313">
    <property type="term" value="C:cell envelope"/>
    <property type="evidence" value="ECO:0007669"/>
    <property type="project" value="UniProtKB-SubCell"/>
</dbReference>
<evidence type="ECO:0000256" key="3">
    <source>
        <dbReference type="ARBA" id="ARBA00022729"/>
    </source>
</evidence>
<feature type="signal peptide" evidence="4">
    <location>
        <begin position="1"/>
        <end position="24"/>
    </location>
</feature>
<keyword evidence="7" id="KW-1185">Reference proteome</keyword>
<sequence>MTMKITTRPAATLLSLTLLAAALAGCTEEQAGGAEAASEGACKPSDVKLVGQVRNESNPYEASWLAGGDAFAKSVGLTQERLTYAGDSTKQQEQINQILARDTECLVMNVLPNGDSDTAPIVKGADRAGAYLVTQWNKPADLKPAEYKTWVSHITYDGVESGQQIGDALIKTIGGSGGIIALQGVLDTAAAKDRFAGLQASLKKNPGVQLLDQQAANFSRAEALTVTKTLLTKHGDKVKGIWAANDDMALGALEALQQAGLTGKVAVVGIDAVPDAVRAVQNGTMAATVSSDGTWQGGIGLAIGFCVATGKLAVKDIAPDNRAFFAEQFLITKDNAADFAAPKTNPSDFECGNVFNRVAGPLK</sequence>
<evidence type="ECO:0000313" key="6">
    <source>
        <dbReference type="EMBL" id="GIJ72714.1"/>
    </source>
</evidence>
<evidence type="ECO:0000259" key="5">
    <source>
        <dbReference type="Pfam" id="PF13407"/>
    </source>
</evidence>
<dbReference type="PANTHER" id="PTHR46847:SF1">
    <property type="entry name" value="D-ALLOSE-BINDING PERIPLASMIC PROTEIN-RELATED"/>
    <property type="match status" value="1"/>
</dbReference>
<feature type="domain" description="Periplasmic binding protein" evidence="5">
    <location>
        <begin position="56"/>
        <end position="311"/>
    </location>
</feature>
<dbReference type="SUPFAM" id="SSF53822">
    <property type="entry name" value="Periplasmic binding protein-like I"/>
    <property type="match status" value="1"/>
</dbReference>
<dbReference type="PANTHER" id="PTHR46847">
    <property type="entry name" value="D-ALLOSE-BINDING PERIPLASMIC PROTEIN-RELATED"/>
    <property type="match status" value="1"/>
</dbReference>
<evidence type="ECO:0000256" key="1">
    <source>
        <dbReference type="ARBA" id="ARBA00004196"/>
    </source>
</evidence>
<dbReference type="Pfam" id="PF13407">
    <property type="entry name" value="Peripla_BP_4"/>
    <property type="match status" value="1"/>
</dbReference>
<dbReference type="CDD" id="cd01536">
    <property type="entry name" value="PBP1_ABC_sugar_binding-like"/>
    <property type="match status" value="1"/>
</dbReference>
<dbReference type="AlphaFoldDB" id="A0A8J4EFD9"/>
<dbReference type="PROSITE" id="PS51257">
    <property type="entry name" value="PROKAR_LIPOPROTEIN"/>
    <property type="match status" value="1"/>
</dbReference>
<accession>A0A8J4EFD9</accession>
<dbReference type="GO" id="GO:0030246">
    <property type="term" value="F:carbohydrate binding"/>
    <property type="evidence" value="ECO:0007669"/>
    <property type="project" value="UniProtKB-ARBA"/>
</dbReference>
<feature type="chain" id="PRO_5039108191" evidence="4">
    <location>
        <begin position="25"/>
        <end position="363"/>
    </location>
</feature>
<keyword evidence="3 4" id="KW-0732">Signal</keyword>
<dbReference type="InterPro" id="IPR028082">
    <property type="entry name" value="Peripla_BP_I"/>
</dbReference>
<dbReference type="Proteomes" id="UP000635606">
    <property type="component" value="Unassembled WGS sequence"/>
</dbReference>
<evidence type="ECO:0000313" key="7">
    <source>
        <dbReference type="Proteomes" id="UP000635606"/>
    </source>
</evidence>
<dbReference type="EMBL" id="BOPH01000105">
    <property type="protein sequence ID" value="GIJ72714.1"/>
    <property type="molecule type" value="Genomic_DNA"/>
</dbReference>
<comment type="subcellular location">
    <subcellularLocation>
        <location evidence="1">Cell envelope</location>
    </subcellularLocation>
</comment>
<comment type="caution">
    <text evidence="6">The sequence shown here is derived from an EMBL/GenBank/DDBJ whole genome shotgun (WGS) entry which is preliminary data.</text>
</comment>
<gene>
    <name evidence="6" type="ORF">Voc01_076310</name>
</gene>
<name>A0A8J4EFD9_9ACTN</name>
<reference evidence="6" key="1">
    <citation type="submission" date="2021-01" db="EMBL/GenBank/DDBJ databases">
        <title>Whole genome shotgun sequence of Virgisporangium ochraceum NBRC 16418.</title>
        <authorList>
            <person name="Komaki H."/>
            <person name="Tamura T."/>
        </authorList>
    </citation>
    <scope>NUCLEOTIDE SEQUENCE</scope>
    <source>
        <strain evidence="6">NBRC 16418</strain>
    </source>
</reference>
<protein>
    <submittedName>
        <fullName evidence="6">Ribose ABC transporter ribose-binding protein</fullName>
    </submittedName>
</protein>
<dbReference type="Gene3D" id="3.40.50.2300">
    <property type="match status" value="2"/>
</dbReference>
<evidence type="ECO:0000256" key="2">
    <source>
        <dbReference type="ARBA" id="ARBA00007639"/>
    </source>
</evidence>
<organism evidence="6 7">
    <name type="scientific">Virgisporangium ochraceum</name>
    <dbReference type="NCBI Taxonomy" id="65505"/>
    <lineage>
        <taxon>Bacteria</taxon>
        <taxon>Bacillati</taxon>
        <taxon>Actinomycetota</taxon>
        <taxon>Actinomycetes</taxon>
        <taxon>Micromonosporales</taxon>
        <taxon>Micromonosporaceae</taxon>
        <taxon>Virgisporangium</taxon>
    </lineage>
</organism>